<dbReference type="SUPFAM" id="SSF103473">
    <property type="entry name" value="MFS general substrate transporter"/>
    <property type="match status" value="1"/>
</dbReference>
<protein>
    <submittedName>
        <fullName evidence="8">MFS domain-containing protein</fullName>
    </submittedName>
</protein>
<reference evidence="8" key="1">
    <citation type="submission" date="2017-02" db="UniProtKB">
        <authorList>
            <consortium name="WormBaseParasite"/>
        </authorList>
    </citation>
    <scope>IDENTIFICATION</scope>
</reference>
<dbReference type="AlphaFoldDB" id="A0A0N4YB42"/>
<keyword evidence="2 5" id="KW-0812">Transmembrane</keyword>
<dbReference type="EMBL" id="UYSL01021107">
    <property type="protein sequence ID" value="VDL77246.1"/>
    <property type="molecule type" value="Genomic_DNA"/>
</dbReference>
<keyword evidence="3 5" id="KW-1133">Transmembrane helix</keyword>
<comment type="subcellular location">
    <subcellularLocation>
        <location evidence="1">Membrane</location>
    </subcellularLocation>
</comment>
<evidence type="ECO:0000313" key="6">
    <source>
        <dbReference type="EMBL" id="VDL77246.1"/>
    </source>
</evidence>
<keyword evidence="4 5" id="KW-0472">Membrane</keyword>
<organism evidence="8">
    <name type="scientific">Nippostrongylus brasiliensis</name>
    <name type="common">Rat hookworm</name>
    <dbReference type="NCBI Taxonomy" id="27835"/>
    <lineage>
        <taxon>Eukaryota</taxon>
        <taxon>Metazoa</taxon>
        <taxon>Ecdysozoa</taxon>
        <taxon>Nematoda</taxon>
        <taxon>Chromadorea</taxon>
        <taxon>Rhabditida</taxon>
        <taxon>Rhabditina</taxon>
        <taxon>Rhabditomorpha</taxon>
        <taxon>Strongyloidea</taxon>
        <taxon>Heligmosomidae</taxon>
        <taxon>Nippostrongylus</taxon>
    </lineage>
</organism>
<evidence type="ECO:0000256" key="3">
    <source>
        <dbReference type="ARBA" id="ARBA00022989"/>
    </source>
</evidence>
<evidence type="ECO:0000313" key="7">
    <source>
        <dbReference type="Proteomes" id="UP000271162"/>
    </source>
</evidence>
<dbReference type="Pfam" id="PF00083">
    <property type="entry name" value="Sugar_tr"/>
    <property type="match status" value="1"/>
</dbReference>
<feature type="transmembrane region" description="Helical" evidence="5">
    <location>
        <begin position="6"/>
        <end position="26"/>
    </location>
</feature>
<evidence type="ECO:0000256" key="1">
    <source>
        <dbReference type="ARBA" id="ARBA00004370"/>
    </source>
</evidence>
<dbReference type="Gene3D" id="1.20.1250.20">
    <property type="entry name" value="MFS general substrate transporter like domains"/>
    <property type="match status" value="1"/>
</dbReference>
<evidence type="ECO:0000256" key="4">
    <source>
        <dbReference type="ARBA" id="ARBA00023136"/>
    </source>
</evidence>
<sequence>MTDNLWVGQLASAALASIVRLIVGFADARYAWLGRRTVYIMSMGTAILASIALLFENISKMKGSTLYFATYLLAYNAISVSWEPNYLGAAELMPTEVRAKSTSALNILTRISTIIAARTVGTMKGTFEPGIIGVVLASNIISFIITFLLLKETKNINLEKVTKSIRE</sequence>
<gene>
    <name evidence="6" type="ORF">NBR_LOCUS13657</name>
</gene>
<evidence type="ECO:0000313" key="8">
    <source>
        <dbReference type="WBParaSite" id="NBR_0001365601-mRNA-1"/>
    </source>
</evidence>
<dbReference type="InterPro" id="IPR005828">
    <property type="entry name" value="MFS_sugar_transport-like"/>
</dbReference>
<reference evidence="6 7" key="2">
    <citation type="submission" date="2018-11" db="EMBL/GenBank/DDBJ databases">
        <authorList>
            <consortium name="Pathogen Informatics"/>
        </authorList>
    </citation>
    <scope>NUCLEOTIDE SEQUENCE [LARGE SCALE GENOMIC DNA]</scope>
</reference>
<accession>A0A0N4YB42</accession>
<dbReference type="GO" id="GO:0022857">
    <property type="term" value="F:transmembrane transporter activity"/>
    <property type="evidence" value="ECO:0007669"/>
    <property type="project" value="InterPro"/>
</dbReference>
<dbReference type="Proteomes" id="UP000271162">
    <property type="component" value="Unassembled WGS sequence"/>
</dbReference>
<proteinExistence type="predicted"/>
<keyword evidence="7" id="KW-1185">Reference proteome</keyword>
<name>A0A0N4YB42_NIPBR</name>
<dbReference type="WBParaSite" id="NBR_0001365601-mRNA-1">
    <property type="protein sequence ID" value="NBR_0001365601-mRNA-1"/>
    <property type="gene ID" value="NBR_0001365601"/>
</dbReference>
<evidence type="ECO:0000256" key="5">
    <source>
        <dbReference type="SAM" id="Phobius"/>
    </source>
</evidence>
<feature type="transmembrane region" description="Helical" evidence="5">
    <location>
        <begin position="38"/>
        <end position="55"/>
    </location>
</feature>
<dbReference type="STRING" id="27835.A0A0N4YB42"/>
<feature type="transmembrane region" description="Helical" evidence="5">
    <location>
        <begin position="130"/>
        <end position="150"/>
    </location>
</feature>
<evidence type="ECO:0000256" key="2">
    <source>
        <dbReference type="ARBA" id="ARBA00022692"/>
    </source>
</evidence>
<dbReference type="InterPro" id="IPR036259">
    <property type="entry name" value="MFS_trans_sf"/>
</dbReference>
<dbReference type="GO" id="GO:0016020">
    <property type="term" value="C:membrane"/>
    <property type="evidence" value="ECO:0007669"/>
    <property type="project" value="UniProtKB-SubCell"/>
</dbReference>
<dbReference type="OMA" id="NIWIGQY"/>